<comment type="caution">
    <text evidence="2">The sequence shown here is derived from an EMBL/GenBank/DDBJ whole genome shotgun (WGS) entry which is preliminary data.</text>
</comment>
<evidence type="ECO:0000256" key="1">
    <source>
        <dbReference type="SAM" id="SignalP"/>
    </source>
</evidence>
<reference evidence="2 3" key="2">
    <citation type="journal article" date="2021" name="Genomics">
        <title>High-quality reference genome for Clonorchis sinensis.</title>
        <authorList>
            <person name="Young N.D."/>
            <person name="Stroehlein A.J."/>
            <person name="Kinkar L."/>
            <person name="Wang T."/>
            <person name="Sohn W.M."/>
            <person name="Chang B.C.H."/>
            <person name="Kaur P."/>
            <person name="Weisz D."/>
            <person name="Dudchenko O."/>
            <person name="Aiden E.L."/>
            <person name="Korhonen P.K."/>
            <person name="Gasser R.B."/>
        </authorList>
    </citation>
    <scope>NUCLEOTIDE SEQUENCE [LARGE SCALE GENOMIC DNA]</scope>
    <source>
        <strain evidence="2">Cs-k2</strain>
    </source>
</reference>
<gene>
    <name evidence="2" type="ORF">CSKR_200136</name>
</gene>
<dbReference type="OrthoDB" id="10515969at2759"/>
<reference evidence="2 3" key="1">
    <citation type="journal article" date="2018" name="Biotechnol. Adv.">
        <title>Improved genomic resources and new bioinformatic workflow for the carcinogenic parasite Clonorchis sinensis: Biotechnological implications.</title>
        <authorList>
            <person name="Wang D."/>
            <person name="Korhonen P.K."/>
            <person name="Gasser R.B."/>
            <person name="Young N.D."/>
        </authorList>
    </citation>
    <scope>NUCLEOTIDE SEQUENCE [LARGE SCALE GENOMIC DNA]</scope>
    <source>
        <strain evidence="2">Cs-k2</strain>
    </source>
</reference>
<accession>A0A8T1LY62</accession>
<name>A0A8T1LY62_CLOSI</name>
<evidence type="ECO:0000313" key="2">
    <source>
        <dbReference type="EMBL" id="KAG5442057.1"/>
    </source>
</evidence>
<dbReference type="EMBL" id="NIRI02000076">
    <property type="protein sequence ID" value="KAG5442057.1"/>
    <property type="molecule type" value="Genomic_DNA"/>
</dbReference>
<dbReference type="AlphaFoldDB" id="A0A8T1LY62"/>
<dbReference type="Proteomes" id="UP000286415">
    <property type="component" value="Unassembled WGS sequence"/>
</dbReference>
<evidence type="ECO:0008006" key="4">
    <source>
        <dbReference type="Google" id="ProtNLM"/>
    </source>
</evidence>
<keyword evidence="1" id="KW-0732">Signal</keyword>
<feature type="chain" id="PRO_5035843077" description="Secreted protein" evidence="1">
    <location>
        <begin position="44"/>
        <end position="131"/>
    </location>
</feature>
<feature type="signal peptide" evidence="1">
    <location>
        <begin position="1"/>
        <end position="43"/>
    </location>
</feature>
<keyword evidence="3" id="KW-1185">Reference proteome</keyword>
<sequence>MSPLVLYFGTSTTMVQMYAFRMSTNLLFMLALVFVVECPPADAWGGHAVPLVDRMRKSPYQSGKSLFTYPAHTEKQNPETSCHYLKGFVIPYTADNFCFFSIKSIGRKKSSFDLRRTAVKDRERTSVYDFP</sequence>
<proteinExistence type="predicted"/>
<organism evidence="2 3">
    <name type="scientific">Clonorchis sinensis</name>
    <name type="common">Chinese liver fluke</name>
    <dbReference type="NCBI Taxonomy" id="79923"/>
    <lineage>
        <taxon>Eukaryota</taxon>
        <taxon>Metazoa</taxon>
        <taxon>Spiralia</taxon>
        <taxon>Lophotrochozoa</taxon>
        <taxon>Platyhelminthes</taxon>
        <taxon>Trematoda</taxon>
        <taxon>Digenea</taxon>
        <taxon>Opisthorchiida</taxon>
        <taxon>Opisthorchiata</taxon>
        <taxon>Opisthorchiidae</taxon>
        <taxon>Clonorchis</taxon>
    </lineage>
</organism>
<evidence type="ECO:0000313" key="3">
    <source>
        <dbReference type="Proteomes" id="UP000286415"/>
    </source>
</evidence>
<protein>
    <recommendedName>
        <fullName evidence="4">Secreted protein</fullName>
    </recommendedName>
</protein>